<organism evidence="1 2">
    <name type="scientific">Characodon lateralis</name>
    <dbReference type="NCBI Taxonomy" id="208331"/>
    <lineage>
        <taxon>Eukaryota</taxon>
        <taxon>Metazoa</taxon>
        <taxon>Chordata</taxon>
        <taxon>Craniata</taxon>
        <taxon>Vertebrata</taxon>
        <taxon>Euteleostomi</taxon>
        <taxon>Actinopterygii</taxon>
        <taxon>Neopterygii</taxon>
        <taxon>Teleostei</taxon>
        <taxon>Neoteleostei</taxon>
        <taxon>Acanthomorphata</taxon>
        <taxon>Ovalentaria</taxon>
        <taxon>Atherinomorphae</taxon>
        <taxon>Cyprinodontiformes</taxon>
        <taxon>Goodeidae</taxon>
        <taxon>Characodon</taxon>
    </lineage>
</organism>
<gene>
    <name evidence="1" type="ORF">CHARACLAT_032645</name>
</gene>
<name>A0ABU7CTA5_9TELE</name>
<evidence type="ECO:0000313" key="1">
    <source>
        <dbReference type="EMBL" id="MED6266138.1"/>
    </source>
</evidence>
<dbReference type="Proteomes" id="UP001352852">
    <property type="component" value="Unassembled WGS sequence"/>
</dbReference>
<comment type="caution">
    <text evidence="1">The sequence shown here is derived from an EMBL/GenBank/DDBJ whole genome shotgun (WGS) entry which is preliminary data.</text>
</comment>
<dbReference type="EMBL" id="JAHUTJ010005988">
    <property type="protein sequence ID" value="MED6266138.1"/>
    <property type="molecule type" value="Genomic_DNA"/>
</dbReference>
<reference evidence="1 2" key="1">
    <citation type="submission" date="2021-06" db="EMBL/GenBank/DDBJ databases">
        <authorList>
            <person name="Palmer J.M."/>
        </authorList>
    </citation>
    <scope>NUCLEOTIDE SEQUENCE [LARGE SCALE GENOMIC DNA]</scope>
    <source>
        <strain evidence="1 2">CL_MEX2019</strain>
        <tissue evidence="1">Muscle</tissue>
    </source>
</reference>
<protein>
    <submittedName>
        <fullName evidence="1">Uncharacterized protein</fullName>
    </submittedName>
</protein>
<keyword evidence="2" id="KW-1185">Reference proteome</keyword>
<evidence type="ECO:0000313" key="2">
    <source>
        <dbReference type="Proteomes" id="UP001352852"/>
    </source>
</evidence>
<accession>A0ABU7CTA5</accession>
<proteinExistence type="predicted"/>
<sequence length="100" mass="11151">MSWSFVEDSFAGLNSDHRSDRCLSAAWCCLLSDIQLAETSNLRHSLLSKVGEHKLTATDVSLLFEWTITQTVFTSTYFLRTEVKAQGSVVNRHIQSGAPT</sequence>